<evidence type="ECO:0000313" key="1">
    <source>
        <dbReference type="EMBL" id="KRZ38813.1"/>
    </source>
</evidence>
<reference evidence="1 2" key="1">
    <citation type="submission" date="2015-01" db="EMBL/GenBank/DDBJ databases">
        <title>Evolution of Trichinella species and genotypes.</title>
        <authorList>
            <person name="Korhonen P.K."/>
            <person name="Edoardo P."/>
            <person name="Giuseppe L.R."/>
            <person name="Gasser R.B."/>
        </authorList>
    </citation>
    <scope>NUCLEOTIDE SEQUENCE [LARGE SCALE GENOMIC DNA]</scope>
    <source>
        <strain evidence="1">ISS176</strain>
    </source>
</reference>
<proteinExistence type="predicted"/>
<sequence>MCIYITTTQSLEIVKGIEDLKIFTSICDGFEREIIKELDAEDSMNVKEKWCVVLKTNYDLFLAASQLQSEALGFKYIHHVSERLKWTLMLNHGIRRLFMVAQGADTKQVQVLLRRYFIQIQVQALNYLAKNVQAADMVVYVQNNLWSSLQSTLPPPGQIKFLWSLVADVYVSFYGRFFVPITMEMDYIEFDMLNTLGISTNLKT</sequence>
<dbReference type="EMBL" id="JYDV01000041">
    <property type="protein sequence ID" value="KRZ38813.1"/>
    <property type="molecule type" value="Genomic_DNA"/>
</dbReference>
<dbReference type="Proteomes" id="UP000054826">
    <property type="component" value="Unassembled WGS sequence"/>
</dbReference>
<evidence type="ECO:0000313" key="2">
    <source>
        <dbReference type="Proteomes" id="UP000054826"/>
    </source>
</evidence>
<accession>A0A0V1JV48</accession>
<dbReference type="AlphaFoldDB" id="A0A0V1JV48"/>
<comment type="caution">
    <text evidence="1">The sequence shown here is derived from an EMBL/GenBank/DDBJ whole genome shotgun (WGS) entry which is preliminary data.</text>
</comment>
<protein>
    <submittedName>
        <fullName evidence="1">Uncharacterized protein</fullName>
    </submittedName>
</protein>
<name>A0A0V1JV48_TRIPS</name>
<gene>
    <name evidence="1" type="ORF">T4C_747</name>
</gene>
<organism evidence="1 2">
    <name type="scientific">Trichinella pseudospiralis</name>
    <name type="common">Parasitic roundworm</name>
    <dbReference type="NCBI Taxonomy" id="6337"/>
    <lineage>
        <taxon>Eukaryota</taxon>
        <taxon>Metazoa</taxon>
        <taxon>Ecdysozoa</taxon>
        <taxon>Nematoda</taxon>
        <taxon>Enoplea</taxon>
        <taxon>Dorylaimia</taxon>
        <taxon>Trichinellida</taxon>
        <taxon>Trichinellidae</taxon>
        <taxon>Trichinella</taxon>
    </lineage>
</organism>